<gene>
    <name evidence="8" type="ORF">E0F26_08930</name>
</gene>
<evidence type="ECO:0000256" key="3">
    <source>
        <dbReference type="ARBA" id="ARBA00022801"/>
    </source>
</evidence>
<name>A0ABY6QB66_9GAMM</name>
<dbReference type="Pfam" id="PF00595">
    <property type="entry name" value="PDZ"/>
    <property type="match status" value="1"/>
</dbReference>
<dbReference type="InterPro" id="IPR005151">
    <property type="entry name" value="Tail-specific_protease"/>
</dbReference>
<dbReference type="InterPro" id="IPR004447">
    <property type="entry name" value="Peptidase_S41A"/>
</dbReference>
<dbReference type="InterPro" id="IPR040573">
    <property type="entry name" value="TSP_N"/>
</dbReference>
<keyword evidence="4 5" id="KW-0720">Serine protease</keyword>
<dbReference type="InterPro" id="IPR036034">
    <property type="entry name" value="PDZ_sf"/>
</dbReference>
<dbReference type="SUPFAM" id="SSF52096">
    <property type="entry name" value="ClpP/crotonase"/>
    <property type="match status" value="1"/>
</dbReference>
<evidence type="ECO:0000256" key="5">
    <source>
        <dbReference type="RuleBase" id="RU004404"/>
    </source>
</evidence>
<evidence type="ECO:0000256" key="4">
    <source>
        <dbReference type="ARBA" id="ARBA00022825"/>
    </source>
</evidence>
<feature type="region of interest" description="Disordered" evidence="6">
    <location>
        <begin position="526"/>
        <end position="547"/>
    </location>
</feature>
<dbReference type="Pfam" id="PF11818">
    <property type="entry name" value="DUF3340"/>
    <property type="match status" value="1"/>
</dbReference>
<dbReference type="Pfam" id="PF03572">
    <property type="entry name" value="Peptidase_S41"/>
    <property type="match status" value="1"/>
</dbReference>
<evidence type="ECO:0000313" key="9">
    <source>
        <dbReference type="Proteomes" id="UP001317963"/>
    </source>
</evidence>
<dbReference type="EMBL" id="CP036501">
    <property type="protein sequence ID" value="UZP75613.1"/>
    <property type="molecule type" value="Genomic_DNA"/>
</dbReference>
<keyword evidence="9" id="KW-1185">Reference proteome</keyword>
<keyword evidence="3 5" id="KW-0378">Hydrolase</keyword>
<dbReference type="Proteomes" id="UP001317963">
    <property type="component" value="Chromosome"/>
</dbReference>
<dbReference type="Gene3D" id="3.90.226.10">
    <property type="entry name" value="2-enoyl-CoA Hydratase, Chain A, domain 1"/>
    <property type="match status" value="1"/>
</dbReference>
<dbReference type="CDD" id="cd07560">
    <property type="entry name" value="Peptidase_S41_CPP"/>
    <property type="match status" value="1"/>
</dbReference>
<comment type="similarity">
    <text evidence="1 5">Belongs to the peptidase S41A family.</text>
</comment>
<dbReference type="NCBIfam" id="TIGR00225">
    <property type="entry name" value="prc"/>
    <property type="match status" value="1"/>
</dbReference>
<evidence type="ECO:0000259" key="7">
    <source>
        <dbReference type="SMART" id="SM00245"/>
    </source>
</evidence>
<evidence type="ECO:0000256" key="6">
    <source>
        <dbReference type="SAM" id="MobiDB-lite"/>
    </source>
</evidence>
<dbReference type="PANTHER" id="PTHR32060">
    <property type="entry name" value="TAIL-SPECIFIC PROTEASE"/>
    <property type="match status" value="1"/>
</dbReference>
<dbReference type="InterPro" id="IPR029045">
    <property type="entry name" value="ClpP/crotonase-like_dom_sf"/>
</dbReference>
<evidence type="ECO:0000256" key="1">
    <source>
        <dbReference type="ARBA" id="ARBA00009179"/>
    </source>
</evidence>
<feature type="domain" description="Tail specific protease" evidence="7">
    <location>
        <begin position="198"/>
        <end position="408"/>
    </location>
</feature>
<evidence type="ECO:0000313" key="8">
    <source>
        <dbReference type="EMBL" id="UZP75613.1"/>
    </source>
</evidence>
<accession>A0ABY6QB66</accession>
<dbReference type="SUPFAM" id="SSF50156">
    <property type="entry name" value="PDZ domain-like"/>
    <property type="match status" value="1"/>
</dbReference>
<dbReference type="InterPro" id="IPR001478">
    <property type="entry name" value="PDZ"/>
</dbReference>
<organism evidence="8 9">
    <name type="scientific">Candidatus Paraluminiphilus aquimaris</name>
    <dbReference type="NCBI Taxonomy" id="2518994"/>
    <lineage>
        <taxon>Bacteria</taxon>
        <taxon>Pseudomonadati</taxon>
        <taxon>Pseudomonadota</taxon>
        <taxon>Gammaproteobacteria</taxon>
        <taxon>Cellvibrionales</taxon>
        <taxon>Halieaceae</taxon>
        <taxon>Candidatus Paraluminiphilus</taxon>
    </lineage>
</organism>
<reference evidence="8 9" key="1">
    <citation type="submission" date="2019-02" db="EMBL/GenBank/DDBJ databases">
        <title>Halieaceae_genomes.</title>
        <authorList>
            <person name="Li S.-H."/>
        </authorList>
    </citation>
    <scope>NUCLEOTIDE SEQUENCE [LARGE SCALE GENOMIC DNA]</scope>
    <source>
        <strain evidence="8 9">JH123</strain>
    </source>
</reference>
<sequence>MDDVAQRFDYDKEEFIERDPTEREWATSSAELSERWRKRLKNQVLSLKMADKAEDEIAPTLKKRYENQLKRLEQYNAQDVFAVYANALTSQFDPHTSYFSPRRAENFDIDMRLSLEGIGAVLQNEDEYVKVVRVVPAGPADQQSDLAAAELIIGVGQGDDGPITDVIGWRLDDVVDLVRGKKGTVVRLDVIPAAGRADEVRRLVITRNEVRLEEQAAQSKIIEINDLDGSPRKIGVIDVPAFYLDFDAYRKGDPEFRSTTRDVGKLVAELNEAGVDGLVIDLRGNGGGSLREANELTGLFIEYGPTVQIKGTGSRVWRDGKRRRGPFYEGPVAVMIDRLSASASEIFAAALQDYGRAIIVGDRSFGKGTVQTLLDLPEGQLKITESKFYRISGESTQHRGVIPDISYPSLLQHDEIGESSLEKALDWDRIAPVRHKNYGAIDAILPTLLANHTERANANADFQYIWDQKALAEDINGTEQLPLNQQARVAQREDQEAQYLAIENTRRQAKGMDALLSLDEMFDTAEDTLDPGSESESDEESASIDDEDALITETARILVDAINLSGPVMARASVR</sequence>
<protein>
    <submittedName>
        <fullName evidence="8">Peptidase S41</fullName>
    </submittedName>
</protein>
<dbReference type="PANTHER" id="PTHR32060:SF22">
    <property type="entry name" value="CARBOXYL-TERMINAL-PROCESSING PEPTIDASE 3, CHLOROPLASTIC"/>
    <property type="match status" value="1"/>
</dbReference>
<keyword evidence="2 5" id="KW-0645">Protease</keyword>
<dbReference type="Gene3D" id="2.30.42.10">
    <property type="match status" value="1"/>
</dbReference>
<dbReference type="SMART" id="SM00245">
    <property type="entry name" value="TSPc"/>
    <property type="match status" value="1"/>
</dbReference>
<dbReference type="Pfam" id="PF17804">
    <property type="entry name" value="TSP_NTD"/>
    <property type="match status" value="1"/>
</dbReference>
<proteinExistence type="inferred from homology"/>
<dbReference type="InterPro" id="IPR020992">
    <property type="entry name" value="Tail_Prtase_C"/>
</dbReference>
<evidence type="ECO:0000256" key="2">
    <source>
        <dbReference type="ARBA" id="ARBA00022670"/>
    </source>
</evidence>